<dbReference type="PANTHER" id="PTHR35936:SF17">
    <property type="entry name" value="ARGININE-BINDING EXTRACELLULAR PROTEIN ARTP"/>
    <property type="match status" value="1"/>
</dbReference>
<dbReference type="SUPFAM" id="SSF53850">
    <property type="entry name" value="Periplasmic binding protein-like II"/>
    <property type="match status" value="1"/>
</dbReference>
<proteinExistence type="predicted"/>
<gene>
    <name evidence="3" type="ORF">J6595_08070</name>
</gene>
<accession>A0ABS4BFK4</accession>
<dbReference type="Pfam" id="PF00497">
    <property type="entry name" value="SBP_bac_3"/>
    <property type="match status" value="1"/>
</dbReference>
<feature type="domain" description="Solute-binding protein family 3/N-terminal" evidence="2">
    <location>
        <begin position="19"/>
        <end position="240"/>
    </location>
</feature>
<protein>
    <submittedName>
        <fullName evidence="3">Transporter substrate-binding domain-containing protein</fullName>
    </submittedName>
</protein>
<reference evidence="3 4" key="1">
    <citation type="submission" date="2021-04" db="EMBL/GenBank/DDBJ databases">
        <title>Whole genome sequence of Jiella sp. KSK16Y-1.</title>
        <authorList>
            <person name="Tuo L."/>
        </authorList>
    </citation>
    <scope>NUCLEOTIDE SEQUENCE [LARGE SCALE GENOMIC DNA]</scope>
    <source>
        <strain evidence="3 4">KSK16Y-1</strain>
    </source>
</reference>
<evidence type="ECO:0000259" key="2">
    <source>
        <dbReference type="SMART" id="SM00062"/>
    </source>
</evidence>
<name>A0ABS4BFK4_9HYPH</name>
<keyword evidence="4" id="KW-1185">Reference proteome</keyword>
<organism evidence="3 4">
    <name type="scientific">Jiella mangrovi</name>
    <dbReference type="NCBI Taxonomy" id="2821407"/>
    <lineage>
        <taxon>Bacteria</taxon>
        <taxon>Pseudomonadati</taxon>
        <taxon>Pseudomonadota</taxon>
        <taxon>Alphaproteobacteria</taxon>
        <taxon>Hyphomicrobiales</taxon>
        <taxon>Aurantimonadaceae</taxon>
        <taxon>Jiella</taxon>
    </lineage>
</organism>
<evidence type="ECO:0000256" key="1">
    <source>
        <dbReference type="ARBA" id="ARBA00022729"/>
    </source>
</evidence>
<keyword evidence="1" id="KW-0732">Signal</keyword>
<comment type="caution">
    <text evidence="3">The sequence shown here is derived from an EMBL/GenBank/DDBJ whole genome shotgun (WGS) entry which is preliminary data.</text>
</comment>
<dbReference type="Gene3D" id="3.40.190.10">
    <property type="entry name" value="Periplasmic binding protein-like II"/>
    <property type="match status" value="2"/>
</dbReference>
<dbReference type="EMBL" id="JAGJCF010000004">
    <property type="protein sequence ID" value="MBP0615533.1"/>
    <property type="molecule type" value="Genomic_DNA"/>
</dbReference>
<evidence type="ECO:0000313" key="3">
    <source>
        <dbReference type="EMBL" id="MBP0615533.1"/>
    </source>
</evidence>
<dbReference type="InterPro" id="IPR001638">
    <property type="entry name" value="Solute-binding_3/MltF_N"/>
</dbReference>
<dbReference type="SMART" id="SM00062">
    <property type="entry name" value="PBPb"/>
    <property type="match status" value="1"/>
</dbReference>
<evidence type="ECO:0000313" key="4">
    <source>
        <dbReference type="Proteomes" id="UP000678276"/>
    </source>
</evidence>
<dbReference type="Proteomes" id="UP000678276">
    <property type="component" value="Unassembled WGS sequence"/>
</dbReference>
<sequence length="249" mass="26190">MTRDREVEALRSGLVKDGRLRVAINLGNASLAQRDPETGELSGVSVALARALSAALQAELHVSTYPGAGKVVADAGADVWDVAFLAIDPKRREVVAYSSPYVLIEAKAVVPAGSSLLHVDELDRDGVSLLVAANSAYDLYLSEHARAMTLVRAETPGASFDGFKADPSCADAVAGVAQSLEKAFGGEKSFRFLEGRITAIEQAMALPIRNAGLVDALTGFVEARKRDGFVREALDLTGMHSLVVADPAA</sequence>
<dbReference type="RefSeq" id="WP_209593949.1">
    <property type="nucleotide sequence ID" value="NZ_JAGJCF010000004.1"/>
</dbReference>
<dbReference type="PANTHER" id="PTHR35936">
    <property type="entry name" value="MEMBRANE-BOUND LYTIC MUREIN TRANSGLYCOSYLASE F"/>
    <property type="match status" value="1"/>
</dbReference>